<evidence type="ECO:0000256" key="3">
    <source>
        <dbReference type="ARBA" id="ARBA00023163"/>
    </source>
</evidence>
<dbReference type="InterPro" id="IPR000835">
    <property type="entry name" value="HTH_MarR-typ"/>
</dbReference>
<dbReference type="Pfam" id="PF01047">
    <property type="entry name" value="MarR"/>
    <property type="match status" value="1"/>
</dbReference>
<sequence>MIPAMDHVDRILDQWHRERPDLDLGPMGLIGRLTRLMTQLMREMEKTFAAHGLAYPSFDVLATLRRSGPPYALSPGDLMATTMVASGTMTNRIDQLEKSGLVQRRPNPQDGRSVLIALTDQGRRVIDAAVADHVATQKRLVGHLSAAEQSALNTLLRDFLAGLDPAP</sequence>
<dbReference type="InterPro" id="IPR023187">
    <property type="entry name" value="Tscrpt_reg_MarR-type_CS"/>
</dbReference>
<dbReference type="PRINTS" id="PR00598">
    <property type="entry name" value="HTHMARR"/>
</dbReference>
<evidence type="ECO:0000313" key="6">
    <source>
        <dbReference type="Proteomes" id="UP000257706"/>
    </source>
</evidence>
<name>A0A3B9IJD5_9PROT</name>
<dbReference type="Gene3D" id="1.10.10.10">
    <property type="entry name" value="Winged helix-like DNA-binding domain superfamily/Winged helix DNA-binding domain"/>
    <property type="match status" value="1"/>
</dbReference>
<dbReference type="PANTHER" id="PTHR42756:SF1">
    <property type="entry name" value="TRANSCRIPTIONAL REPRESSOR OF EMRAB OPERON"/>
    <property type="match status" value="1"/>
</dbReference>
<evidence type="ECO:0000313" key="5">
    <source>
        <dbReference type="EMBL" id="HAE47417.1"/>
    </source>
</evidence>
<proteinExistence type="predicted"/>
<reference evidence="5 6" key="1">
    <citation type="journal article" date="2018" name="Nat. Biotechnol.">
        <title>A standardized bacterial taxonomy based on genome phylogeny substantially revises the tree of life.</title>
        <authorList>
            <person name="Parks D.H."/>
            <person name="Chuvochina M."/>
            <person name="Waite D.W."/>
            <person name="Rinke C."/>
            <person name="Skarshewski A."/>
            <person name="Chaumeil P.A."/>
            <person name="Hugenholtz P."/>
        </authorList>
    </citation>
    <scope>NUCLEOTIDE SEQUENCE [LARGE SCALE GENOMIC DNA]</scope>
    <source>
        <strain evidence="5">UBA8739</strain>
    </source>
</reference>
<feature type="domain" description="HTH marR-type" evidence="4">
    <location>
        <begin position="30"/>
        <end position="161"/>
    </location>
</feature>
<dbReference type="GO" id="GO:0003700">
    <property type="term" value="F:DNA-binding transcription factor activity"/>
    <property type="evidence" value="ECO:0007669"/>
    <property type="project" value="InterPro"/>
</dbReference>
<dbReference type="PROSITE" id="PS50995">
    <property type="entry name" value="HTH_MARR_2"/>
    <property type="match status" value="1"/>
</dbReference>
<organism evidence="5 6">
    <name type="scientific">Tistrella mobilis</name>
    <dbReference type="NCBI Taxonomy" id="171437"/>
    <lineage>
        <taxon>Bacteria</taxon>
        <taxon>Pseudomonadati</taxon>
        <taxon>Pseudomonadota</taxon>
        <taxon>Alphaproteobacteria</taxon>
        <taxon>Geminicoccales</taxon>
        <taxon>Geminicoccaceae</taxon>
        <taxon>Tistrella</taxon>
    </lineage>
</organism>
<dbReference type="InterPro" id="IPR036388">
    <property type="entry name" value="WH-like_DNA-bd_sf"/>
</dbReference>
<dbReference type="PROSITE" id="PS01117">
    <property type="entry name" value="HTH_MARR_1"/>
    <property type="match status" value="1"/>
</dbReference>
<keyword evidence="3" id="KW-0804">Transcription</keyword>
<gene>
    <name evidence="5" type="ORF">DCK97_08350</name>
</gene>
<dbReference type="SUPFAM" id="SSF46785">
    <property type="entry name" value="Winged helix' DNA-binding domain"/>
    <property type="match status" value="1"/>
</dbReference>
<dbReference type="EMBL" id="DMAI01000128">
    <property type="protein sequence ID" value="HAE47417.1"/>
    <property type="molecule type" value="Genomic_DNA"/>
</dbReference>
<comment type="caution">
    <text evidence="5">The sequence shown here is derived from an EMBL/GenBank/DDBJ whole genome shotgun (WGS) entry which is preliminary data.</text>
</comment>
<dbReference type="SMART" id="SM00347">
    <property type="entry name" value="HTH_MARR"/>
    <property type="match status" value="1"/>
</dbReference>
<dbReference type="AlphaFoldDB" id="A0A3B9IJD5"/>
<evidence type="ECO:0000256" key="1">
    <source>
        <dbReference type="ARBA" id="ARBA00023015"/>
    </source>
</evidence>
<protein>
    <submittedName>
        <fullName evidence="5">MarR family transcriptional regulator</fullName>
    </submittedName>
</protein>
<dbReference type="Proteomes" id="UP000257706">
    <property type="component" value="Unassembled WGS sequence"/>
</dbReference>
<evidence type="ECO:0000259" key="4">
    <source>
        <dbReference type="PROSITE" id="PS50995"/>
    </source>
</evidence>
<dbReference type="GO" id="GO:0003677">
    <property type="term" value="F:DNA binding"/>
    <property type="evidence" value="ECO:0007669"/>
    <property type="project" value="UniProtKB-KW"/>
</dbReference>
<accession>A0A3B9IJD5</accession>
<keyword evidence="1" id="KW-0805">Transcription regulation</keyword>
<evidence type="ECO:0000256" key="2">
    <source>
        <dbReference type="ARBA" id="ARBA00023125"/>
    </source>
</evidence>
<keyword evidence="2" id="KW-0238">DNA-binding</keyword>
<dbReference type="InterPro" id="IPR036390">
    <property type="entry name" value="WH_DNA-bd_sf"/>
</dbReference>
<dbReference type="PANTHER" id="PTHR42756">
    <property type="entry name" value="TRANSCRIPTIONAL REGULATOR, MARR"/>
    <property type="match status" value="1"/>
</dbReference>